<protein>
    <submittedName>
        <fullName evidence="1">Uncharacterized protein</fullName>
    </submittedName>
</protein>
<gene>
    <name evidence="1" type="ORF">SAMN06265355_115108</name>
</gene>
<dbReference type="AlphaFoldDB" id="A0A239DS51"/>
<evidence type="ECO:0000313" key="2">
    <source>
        <dbReference type="Proteomes" id="UP000198420"/>
    </source>
</evidence>
<proteinExistence type="predicted"/>
<evidence type="ECO:0000313" key="1">
    <source>
        <dbReference type="EMBL" id="SNS34563.1"/>
    </source>
</evidence>
<dbReference type="InterPro" id="IPR036509">
    <property type="entry name" value="Met_Sox_Rdtase_MsrA_sf"/>
</dbReference>
<accession>A0A239DS51</accession>
<dbReference type="Proteomes" id="UP000198420">
    <property type="component" value="Unassembled WGS sequence"/>
</dbReference>
<reference evidence="2" key="1">
    <citation type="submission" date="2017-06" db="EMBL/GenBank/DDBJ databases">
        <authorList>
            <person name="Varghese N."/>
            <person name="Submissions S."/>
        </authorList>
    </citation>
    <scope>NUCLEOTIDE SEQUENCE [LARGE SCALE GENOMIC DNA]</scope>
    <source>
        <strain evidence="2">DSM 44485</strain>
    </source>
</reference>
<organism evidence="1 2">
    <name type="scientific">Actinomadura mexicana</name>
    <dbReference type="NCBI Taxonomy" id="134959"/>
    <lineage>
        <taxon>Bacteria</taxon>
        <taxon>Bacillati</taxon>
        <taxon>Actinomycetota</taxon>
        <taxon>Actinomycetes</taxon>
        <taxon>Streptosporangiales</taxon>
        <taxon>Thermomonosporaceae</taxon>
        <taxon>Actinomadura</taxon>
    </lineage>
</organism>
<keyword evidence="2" id="KW-1185">Reference proteome</keyword>
<dbReference type="Gene3D" id="3.30.1060.10">
    <property type="entry name" value="Peptide methionine sulphoxide reductase MsrA"/>
    <property type="match status" value="1"/>
</dbReference>
<name>A0A239DS51_9ACTN</name>
<dbReference type="EMBL" id="FZNP01000015">
    <property type="protein sequence ID" value="SNS34563.1"/>
    <property type="molecule type" value="Genomic_DNA"/>
</dbReference>
<dbReference type="GO" id="GO:0008113">
    <property type="term" value="F:peptide-methionine (S)-S-oxide reductase activity"/>
    <property type="evidence" value="ECO:0007669"/>
    <property type="project" value="InterPro"/>
</dbReference>
<sequence length="57" mass="5989">MVVDPAPHRLAPWLVNVHICRTYGDHQQYLSANKNPGGYCGIGGTGLSCPVGVAPAE</sequence>